<dbReference type="RefSeq" id="XP_040715924.1">
    <property type="nucleotide sequence ID" value="XM_040862991.1"/>
</dbReference>
<dbReference type="GeneID" id="63779203"/>
<feature type="signal peptide" evidence="1">
    <location>
        <begin position="1"/>
        <end position="19"/>
    </location>
</feature>
<evidence type="ECO:0000256" key="1">
    <source>
        <dbReference type="SAM" id="SignalP"/>
    </source>
</evidence>
<evidence type="ECO:0000313" key="3">
    <source>
        <dbReference type="Proteomes" id="UP000193689"/>
    </source>
</evidence>
<sequence length="154" mass="16802">MRSPRALLVFAVFAATAAAKPEKIRAVQDPIFHCYLQAFPNDPTIAVMGPEASSEYFNIADSIQSTNTSAYLNIGSDTMSYKTLTFGNTSSSSVWALEGDTIITKTSSSFGRQLNFLACELDGNYWQIYLQTGSATPSDKNCSNYQSLHLPCLC</sequence>
<keyword evidence="3" id="KW-1185">Reference proteome</keyword>
<evidence type="ECO:0000313" key="2">
    <source>
        <dbReference type="EMBL" id="ORY64510.1"/>
    </source>
</evidence>
<dbReference type="AlphaFoldDB" id="A0A1Y2DYX3"/>
<gene>
    <name evidence="2" type="ORF">BCR38DRAFT_474960</name>
</gene>
<accession>A0A1Y2DYX3</accession>
<name>A0A1Y2DYX3_9PEZI</name>
<protein>
    <submittedName>
        <fullName evidence="2">Uncharacterized protein</fullName>
    </submittedName>
</protein>
<reference evidence="2 3" key="1">
    <citation type="submission" date="2016-07" db="EMBL/GenBank/DDBJ databases">
        <title>Pervasive Adenine N6-methylation of Active Genes in Fungi.</title>
        <authorList>
            <consortium name="DOE Joint Genome Institute"/>
            <person name="Mondo S.J."/>
            <person name="Dannebaum R.O."/>
            <person name="Kuo R.C."/>
            <person name="Labutti K."/>
            <person name="Haridas S."/>
            <person name="Kuo A."/>
            <person name="Salamov A."/>
            <person name="Ahrendt S.R."/>
            <person name="Lipzen A."/>
            <person name="Sullivan W."/>
            <person name="Andreopoulos W.B."/>
            <person name="Clum A."/>
            <person name="Lindquist E."/>
            <person name="Daum C."/>
            <person name="Ramamoorthy G.K."/>
            <person name="Gryganskyi A."/>
            <person name="Culley D."/>
            <person name="Magnuson J.K."/>
            <person name="James T.Y."/>
            <person name="O'Malley M.A."/>
            <person name="Stajich J.E."/>
            <person name="Spatafora J.W."/>
            <person name="Visel A."/>
            <person name="Grigoriev I.V."/>
        </authorList>
    </citation>
    <scope>NUCLEOTIDE SEQUENCE [LARGE SCALE GENOMIC DNA]</scope>
    <source>
        <strain evidence="2 3">CBS 129021</strain>
    </source>
</reference>
<dbReference type="InParanoid" id="A0A1Y2DYX3"/>
<dbReference type="EMBL" id="MCFJ01000007">
    <property type="protein sequence ID" value="ORY64510.1"/>
    <property type="molecule type" value="Genomic_DNA"/>
</dbReference>
<dbReference type="Proteomes" id="UP000193689">
    <property type="component" value="Unassembled WGS sequence"/>
</dbReference>
<dbReference type="OrthoDB" id="3915838at2759"/>
<comment type="caution">
    <text evidence="2">The sequence shown here is derived from an EMBL/GenBank/DDBJ whole genome shotgun (WGS) entry which is preliminary data.</text>
</comment>
<organism evidence="2 3">
    <name type="scientific">Pseudomassariella vexata</name>
    <dbReference type="NCBI Taxonomy" id="1141098"/>
    <lineage>
        <taxon>Eukaryota</taxon>
        <taxon>Fungi</taxon>
        <taxon>Dikarya</taxon>
        <taxon>Ascomycota</taxon>
        <taxon>Pezizomycotina</taxon>
        <taxon>Sordariomycetes</taxon>
        <taxon>Xylariomycetidae</taxon>
        <taxon>Amphisphaeriales</taxon>
        <taxon>Pseudomassariaceae</taxon>
        <taxon>Pseudomassariella</taxon>
    </lineage>
</organism>
<feature type="chain" id="PRO_5012485969" evidence="1">
    <location>
        <begin position="20"/>
        <end position="154"/>
    </location>
</feature>
<keyword evidence="1" id="KW-0732">Signal</keyword>
<proteinExistence type="predicted"/>